<feature type="compositionally biased region" description="Polar residues" evidence="1">
    <location>
        <begin position="24"/>
        <end position="36"/>
    </location>
</feature>
<feature type="region of interest" description="Disordered" evidence="1">
    <location>
        <begin position="1"/>
        <end position="99"/>
    </location>
</feature>
<gene>
    <name evidence="2" type="primary">Cdc42bpa_1</name>
    <name evidence="2" type="ORF">EYF80_065192</name>
</gene>
<reference evidence="2 3" key="1">
    <citation type="submission" date="2019-03" db="EMBL/GenBank/DDBJ databases">
        <title>First draft genome of Liparis tanakae, snailfish: a comprehensive survey of snailfish specific genes.</title>
        <authorList>
            <person name="Kim W."/>
            <person name="Song I."/>
            <person name="Jeong J.-H."/>
            <person name="Kim D."/>
            <person name="Kim S."/>
            <person name="Ryu S."/>
            <person name="Song J.Y."/>
            <person name="Lee S.K."/>
        </authorList>
    </citation>
    <scope>NUCLEOTIDE SEQUENCE [LARGE SCALE GENOMIC DNA]</scope>
    <source>
        <tissue evidence="2">Muscle</tissue>
    </source>
</reference>
<feature type="compositionally biased region" description="Polar residues" evidence="1">
    <location>
        <begin position="1"/>
        <end position="17"/>
    </location>
</feature>
<keyword evidence="2" id="KW-0808">Transferase</keyword>
<dbReference type="Proteomes" id="UP000314294">
    <property type="component" value="Unassembled WGS sequence"/>
</dbReference>
<protein>
    <submittedName>
        <fullName evidence="2">Serine/threonine-protein kinase MRCK alpha</fullName>
    </submittedName>
</protein>
<dbReference type="EMBL" id="SRLO01014576">
    <property type="protein sequence ID" value="TNN24683.1"/>
    <property type="molecule type" value="Genomic_DNA"/>
</dbReference>
<evidence type="ECO:0000256" key="1">
    <source>
        <dbReference type="SAM" id="MobiDB-lite"/>
    </source>
</evidence>
<organism evidence="2 3">
    <name type="scientific">Liparis tanakae</name>
    <name type="common">Tanaka's snailfish</name>
    <dbReference type="NCBI Taxonomy" id="230148"/>
    <lineage>
        <taxon>Eukaryota</taxon>
        <taxon>Metazoa</taxon>
        <taxon>Chordata</taxon>
        <taxon>Craniata</taxon>
        <taxon>Vertebrata</taxon>
        <taxon>Euteleostomi</taxon>
        <taxon>Actinopterygii</taxon>
        <taxon>Neopterygii</taxon>
        <taxon>Teleostei</taxon>
        <taxon>Neoteleostei</taxon>
        <taxon>Acanthomorphata</taxon>
        <taxon>Eupercaria</taxon>
        <taxon>Perciformes</taxon>
        <taxon>Cottioidei</taxon>
        <taxon>Cottales</taxon>
        <taxon>Liparidae</taxon>
        <taxon>Liparis</taxon>
    </lineage>
</organism>
<evidence type="ECO:0000313" key="3">
    <source>
        <dbReference type="Proteomes" id="UP000314294"/>
    </source>
</evidence>
<dbReference type="GO" id="GO:0016301">
    <property type="term" value="F:kinase activity"/>
    <property type="evidence" value="ECO:0007669"/>
    <property type="project" value="UniProtKB-KW"/>
</dbReference>
<feature type="compositionally biased region" description="Low complexity" evidence="1">
    <location>
        <begin position="150"/>
        <end position="163"/>
    </location>
</feature>
<dbReference type="OrthoDB" id="9909588at2759"/>
<proteinExistence type="predicted"/>
<dbReference type="AlphaFoldDB" id="A0A4Z2E7P8"/>
<keyword evidence="3" id="KW-1185">Reference proteome</keyword>
<comment type="caution">
    <text evidence="2">The sequence shown here is derived from an EMBL/GenBank/DDBJ whole genome shotgun (WGS) entry which is preliminary data.</text>
</comment>
<sequence>MSASSGLGIRSASQNGSALRRELSSSSYGSKRQTMTSPSESSLSSGGGVDCGDAPLSQFDREVSERTAAEPRRPPSRSSPCRRHRSRGASVPSVTSPAPLIPLWQAVSPSEKTPDLKRALRTLLSKMKVMSTRHGEHGEHHGTRRTPRHTQNTQNMQNTQNTQNTCRTHAEHAEHAEHVEHTQNMQNT</sequence>
<name>A0A4Z2E7P8_9TELE</name>
<feature type="compositionally biased region" description="Basic and acidic residues" evidence="1">
    <location>
        <begin position="59"/>
        <end position="73"/>
    </location>
</feature>
<evidence type="ECO:0000313" key="2">
    <source>
        <dbReference type="EMBL" id="TNN24683.1"/>
    </source>
</evidence>
<keyword evidence="2" id="KW-0418">Kinase</keyword>
<accession>A0A4Z2E7P8</accession>
<feature type="region of interest" description="Disordered" evidence="1">
    <location>
        <begin position="131"/>
        <end position="163"/>
    </location>
</feature>